<keyword evidence="8" id="KW-0732">Signal</keyword>
<dbReference type="GO" id="GO:0046872">
    <property type="term" value="F:metal ion binding"/>
    <property type="evidence" value="ECO:0007669"/>
    <property type="project" value="UniProtKB-KW"/>
</dbReference>
<evidence type="ECO:0000259" key="10">
    <source>
        <dbReference type="Pfam" id="PF05649"/>
    </source>
</evidence>
<keyword evidence="3" id="KW-0645">Protease</keyword>
<evidence type="ECO:0000256" key="1">
    <source>
        <dbReference type="ARBA" id="ARBA00001947"/>
    </source>
</evidence>
<gene>
    <name evidence="11" type="ORF">FBZ89_10532</name>
</gene>
<name>A0A560FHU4_9PROT</name>
<dbReference type="Pfam" id="PF01431">
    <property type="entry name" value="Peptidase_M13"/>
    <property type="match status" value="1"/>
</dbReference>
<dbReference type="CDD" id="cd08662">
    <property type="entry name" value="M13"/>
    <property type="match status" value="1"/>
</dbReference>
<dbReference type="Gene3D" id="3.40.390.10">
    <property type="entry name" value="Collagenase (Catalytic Domain)"/>
    <property type="match status" value="1"/>
</dbReference>
<dbReference type="InterPro" id="IPR024079">
    <property type="entry name" value="MetalloPept_cat_dom_sf"/>
</dbReference>
<evidence type="ECO:0000313" key="11">
    <source>
        <dbReference type="EMBL" id="TWB21165.1"/>
    </source>
</evidence>
<dbReference type="GO" id="GO:0004222">
    <property type="term" value="F:metalloendopeptidase activity"/>
    <property type="evidence" value="ECO:0007669"/>
    <property type="project" value="InterPro"/>
</dbReference>
<proteinExistence type="inferred from homology"/>
<dbReference type="GO" id="GO:0016485">
    <property type="term" value="P:protein processing"/>
    <property type="evidence" value="ECO:0007669"/>
    <property type="project" value="TreeGrafter"/>
</dbReference>
<dbReference type="InterPro" id="IPR018497">
    <property type="entry name" value="Peptidase_M13_C"/>
</dbReference>
<accession>A0A560FHU4</accession>
<evidence type="ECO:0000256" key="2">
    <source>
        <dbReference type="ARBA" id="ARBA00007357"/>
    </source>
</evidence>
<dbReference type="PROSITE" id="PS51885">
    <property type="entry name" value="NEPRILYSIN"/>
    <property type="match status" value="1"/>
</dbReference>
<comment type="caution">
    <text evidence="11">The sequence shown here is derived from an EMBL/GenBank/DDBJ whole genome shotgun (WGS) entry which is preliminary data.</text>
</comment>
<sequence>MSKPIAGILNRAAPIALATALVALPLVAAPAARAAESAKPAAKASATDAALPQVDDSVDPCQNFYQYACGPWIKANPIPSDQSRWGSFNALHERNQQILKAALEDIVAHPNADNQRVGDFYAACMDEAGADAKGAAPVQPLLDKVKALTSKDQLPALVAELHAVGVDVFFNFDAQTDFQDARQDIAAVQQGGLGMSNRDYYLRDGAKFDSIRQAYLEHISHVFQLLGDAPAAADAKAQVVMRMETELARVSLGLADLNDPQQTNHKEPVATLTKLAPSFGWEAYFKASGAPAFKTLNVAEPGFLEKGMEAVLAAASVDDVKTYMSWQVERTFASWLSKPFVDERFNFFSKKVRGVEQNLPRWKRCVAATDGALGEDLGKYYVKTAFGAGQKAKMLTMVKNLKAAYSVDIDQLDWMSPATKKRAHEKLDAIVDKIGYPDQWRDYSKLTTRKEDLVGNVQRANAFETARRLAKIGKPHDRKEWEMSPPTVNAYYDPTENDINFPAGILQPPFYFAGADDAINYGAIGAVIGHEMTHGFDDQGRQYDKDGNLKDWWTAEDAKKFEARAQCVVDEYDGFVAIDDVHLNGKATLGENLADNGGHAIALKALMATLKGKAAKKDGRFTTEQKFFLGYAQVWCSNQRDDAKRDQAITDVHSLSEYRVNGVVSNNPEFAKAFNCKADAAMNRGAKACKVW</sequence>
<dbReference type="AlphaFoldDB" id="A0A560FHU4"/>
<evidence type="ECO:0000256" key="3">
    <source>
        <dbReference type="ARBA" id="ARBA00022670"/>
    </source>
</evidence>
<dbReference type="InterPro" id="IPR000718">
    <property type="entry name" value="Peptidase_M13"/>
</dbReference>
<feature type="chain" id="PRO_5021880660" evidence="8">
    <location>
        <begin position="35"/>
        <end position="692"/>
    </location>
</feature>
<protein>
    <submittedName>
        <fullName evidence="11">Endothelin-converting enzyme/putative endopeptidase</fullName>
    </submittedName>
</protein>
<dbReference type="Gene3D" id="1.10.1380.10">
    <property type="entry name" value="Neutral endopeptidase , domain2"/>
    <property type="match status" value="1"/>
</dbReference>
<dbReference type="PANTHER" id="PTHR11733">
    <property type="entry name" value="ZINC METALLOPROTEASE FAMILY M13 NEPRILYSIN-RELATED"/>
    <property type="match status" value="1"/>
</dbReference>
<evidence type="ECO:0000256" key="5">
    <source>
        <dbReference type="ARBA" id="ARBA00022801"/>
    </source>
</evidence>
<dbReference type="RefSeq" id="WP_246172122.1">
    <property type="nucleotide sequence ID" value="NZ_VITN01000005.1"/>
</dbReference>
<comment type="cofactor">
    <cofactor evidence="1">
        <name>Zn(2+)</name>
        <dbReference type="ChEBI" id="CHEBI:29105"/>
    </cofactor>
</comment>
<dbReference type="EMBL" id="VITN01000005">
    <property type="protein sequence ID" value="TWB21165.1"/>
    <property type="molecule type" value="Genomic_DNA"/>
</dbReference>
<keyword evidence="4" id="KW-0479">Metal-binding</keyword>
<feature type="signal peptide" evidence="8">
    <location>
        <begin position="1"/>
        <end position="34"/>
    </location>
</feature>
<organism evidence="11 12">
    <name type="scientific">Nitrospirillum amazonense</name>
    <dbReference type="NCBI Taxonomy" id="28077"/>
    <lineage>
        <taxon>Bacteria</taxon>
        <taxon>Pseudomonadati</taxon>
        <taxon>Pseudomonadota</taxon>
        <taxon>Alphaproteobacteria</taxon>
        <taxon>Rhodospirillales</taxon>
        <taxon>Azospirillaceae</taxon>
        <taxon>Nitrospirillum</taxon>
    </lineage>
</organism>
<dbReference type="PRINTS" id="PR00786">
    <property type="entry name" value="NEPRILYSIN"/>
</dbReference>
<dbReference type="InterPro" id="IPR042089">
    <property type="entry name" value="Peptidase_M13_dom_2"/>
</dbReference>
<dbReference type="SUPFAM" id="SSF55486">
    <property type="entry name" value="Metalloproteases ('zincins'), catalytic domain"/>
    <property type="match status" value="1"/>
</dbReference>
<dbReference type="InterPro" id="IPR008753">
    <property type="entry name" value="Peptidase_M13_N"/>
</dbReference>
<keyword evidence="6" id="KW-0862">Zinc</keyword>
<dbReference type="PANTHER" id="PTHR11733:SF167">
    <property type="entry name" value="FI17812P1-RELATED"/>
    <property type="match status" value="1"/>
</dbReference>
<reference evidence="11 12" key="1">
    <citation type="submission" date="2019-06" db="EMBL/GenBank/DDBJ databases">
        <title>Genomic Encyclopedia of Type Strains, Phase IV (KMG-V): Genome sequencing to study the core and pangenomes of soil and plant-associated prokaryotes.</title>
        <authorList>
            <person name="Whitman W."/>
        </authorList>
    </citation>
    <scope>NUCLEOTIDE SEQUENCE [LARGE SCALE GENOMIC DNA]</scope>
    <source>
        <strain evidence="11 12">BR 11880</strain>
    </source>
</reference>
<dbReference type="Pfam" id="PF05649">
    <property type="entry name" value="Peptidase_M13_N"/>
    <property type="match status" value="1"/>
</dbReference>
<evidence type="ECO:0000313" key="12">
    <source>
        <dbReference type="Proteomes" id="UP000319859"/>
    </source>
</evidence>
<dbReference type="Proteomes" id="UP000319859">
    <property type="component" value="Unassembled WGS sequence"/>
</dbReference>
<feature type="domain" description="Peptidase M13 C-terminal" evidence="9">
    <location>
        <begin position="489"/>
        <end position="685"/>
    </location>
</feature>
<comment type="similarity">
    <text evidence="2">Belongs to the peptidase M13 family.</text>
</comment>
<evidence type="ECO:0000259" key="9">
    <source>
        <dbReference type="Pfam" id="PF01431"/>
    </source>
</evidence>
<evidence type="ECO:0000256" key="8">
    <source>
        <dbReference type="SAM" id="SignalP"/>
    </source>
</evidence>
<keyword evidence="5" id="KW-0378">Hydrolase</keyword>
<evidence type="ECO:0000256" key="6">
    <source>
        <dbReference type="ARBA" id="ARBA00022833"/>
    </source>
</evidence>
<dbReference type="GO" id="GO:0005886">
    <property type="term" value="C:plasma membrane"/>
    <property type="evidence" value="ECO:0007669"/>
    <property type="project" value="TreeGrafter"/>
</dbReference>
<feature type="domain" description="Peptidase M13 N-terminal" evidence="10">
    <location>
        <begin position="60"/>
        <end position="437"/>
    </location>
</feature>
<evidence type="ECO:0000256" key="4">
    <source>
        <dbReference type="ARBA" id="ARBA00022723"/>
    </source>
</evidence>
<keyword evidence="7" id="KW-0482">Metalloprotease</keyword>
<evidence type="ECO:0000256" key="7">
    <source>
        <dbReference type="ARBA" id="ARBA00023049"/>
    </source>
</evidence>